<dbReference type="GO" id="GO:0004674">
    <property type="term" value="F:protein serine/threonine kinase activity"/>
    <property type="evidence" value="ECO:0007669"/>
    <property type="project" value="UniProtKB-KW"/>
</dbReference>
<evidence type="ECO:0000259" key="8">
    <source>
        <dbReference type="PROSITE" id="PS50011"/>
    </source>
</evidence>
<dbReference type="InterPro" id="IPR050588">
    <property type="entry name" value="WNK_Ser-Thr_kinase"/>
</dbReference>
<keyword evidence="5" id="KW-0067">ATP-binding</keyword>
<evidence type="ECO:0000256" key="6">
    <source>
        <dbReference type="SAM" id="Coils"/>
    </source>
</evidence>
<feature type="region of interest" description="Disordered" evidence="7">
    <location>
        <begin position="659"/>
        <end position="730"/>
    </location>
</feature>
<evidence type="ECO:0000256" key="7">
    <source>
        <dbReference type="SAM" id="MobiDB-lite"/>
    </source>
</evidence>
<keyword evidence="1" id="KW-0723">Serine/threonine-protein kinase</keyword>
<evidence type="ECO:0000256" key="3">
    <source>
        <dbReference type="ARBA" id="ARBA00022741"/>
    </source>
</evidence>
<evidence type="ECO:0000256" key="2">
    <source>
        <dbReference type="ARBA" id="ARBA00022679"/>
    </source>
</evidence>
<keyword evidence="9" id="KW-0496">Mitochondrion</keyword>
<feature type="coiled-coil region" evidence="6">
    <location>
        <begin position="543"/>
        <end position="570"/>
    </location>
</feature>
<reference evidence="9 10" key="1">
    <citation type="submission" date="2018-03" db="EMBL/GenBank/DDBJ databases">
        <authorList>
            <person name="Fogelqvist J."/>
        </authorList>
    </citation>
    <scope>NUCLEOTIDE SEQUENCE [LARGE SCALE GENOMIC DNA]</scope>
</reference>
<feature type="compositionally biased region" description="Pro residues" evidence="7">
    <location>
        <begin position="703"/>
        <end position="712"/>
    </location>
</feature>
<organism evidence="9 10">
    <name type="scientific">Plasmodiophora brassicae</name>
    <name type="common">Clubroot disease agent</name>
    <dbReference type="NCBI Taxonomy" id="37360"/>
    <lineage>
        <taxon>Eukaryota</taxon>
        <taxon>Sar</taxon>
        <taxon>Rhizaria</taxon>
        <taxon>Endomyxa</taxon>
        <taxon>Phytomyxea</taxon>
        <taxon>Plasmodiophorida</taxon>
        <taxon>Plasmodiophoridae</taxon>
        <taxon>Plasmodiophora</taxon>
    </lineage>
</organism>
<gene>
    <name evidence="9" type="ORF">PLBR_LOCUS8390</name>
</gene>
<feature type="domain" description="Protein kinase" evidence="8">
    <location>
        <begin position="21"/>
        <end position="276"/>
    </location>
</feature>
<feature type="compositionally biased region" description="Low complexity" evidence="7">
    <location>
        <begin position="713"/>
        <end position="724"/>
    </location>
</feature>
<feature type="compositionally biased region" description="Low complexity" evidence="7">
    <location>
        <begin position="672"/>
        <end position="688"/>
    </location>
</feature>
<evidence type="ECO:0000313" key="9">
    <source>
        <dbReference type="EMBL" id="SPR01175.1"/>
    </source>
</evidence>
<dbReference type="SMART" id="SM00220">
    <property type="entry name" value="S_TKc"/>
    <property type="match status" value="1"/>
</dbReference>
<dbReference type="SUPFAM" id="SSF56112">
    <property type="entry name" value="Protein kinase-like (PK-like)"/>
    <property type="match status" value="1"/>
</dbReference>
<dbReference type="Gene3D" id="3.30.200.20">
    <property type="entry name" value="Phosphorylase Kinase, domain 1"/>
    <property type="match status" value="1"/>
</dbReference>
<dbReference type="EMBL" id="OVEO01000016">
    <property type="protein sequence ID" value="SPR01175.1"/>
    <property type="molecule type" value="Genomic_DNA"/>
</dbReference>
<protein>
    <recommendedName>
        <fullName evidence="8">Protein kinase domain-containing protein</fullName>
    </recommendedName>
</protein>
<accession>A0A3P3YLU9</accession>
<dbReference type="InterPro" id="IPR011009">
    <property type="entry name" value="Kinase-like_dom_sf"/>
</dbReference>
<proteinExistence type="predicted"/>
<dbReference type="Gene3D" id="3.10.20.90">
    <property type="entry name" value="Phosphatidylinositol 3-kinase Catalytic Subunit, Chain A, domain 1"/>
    <property type="match status" value="1"/>
</dbReference>
<dbReference type="GO" id="GO:0005524">
    <property type="term" value="F:ATP binding"/>
    <property type="evidence" value="ECO:0007669"/>
    <property type="project" value="UniProtKB-KW"/>
</dbReference>
<keyword evidence="6" id="KW-0175">Coiled coil</keyword>
<name>A0A3P3YLU9_PLABS</name>
<evidence type="ECO:0000256" key="4">
    <source>
        <dbReference type="ARBA" id="ARBA00022777"/>
    </source>
</evidence>
<evidence type="ECO:0000313" key="10">
    <source>
        <dbReference type="Proteomes" id="UP000290189"/>
    </source>
</evidence>
<evidence type="ECO:0000256" key="5">
    <source>
        <dbReference type="ARBA" id="ARBA00022840"/>
    </source>
</evidence>
<dbReference type="PROSITE" id="PS50011">
    <property type="entry name" value="PROTEIN_KINASE_DOM"/>
    <property type="match status" value="1"/>
</dbReference>
<keyword evidence="2" id="KW-0808">Transferase</keyword>
<evidence type="ECO:0000256" key="1">
    <source>
        <dbReference type="ARBA" id="ARBA00022527"/>
    </source>
</evidence>
<feature type="region of interest" description="Disordered" evidence="7">
    <location>
        <begin position="590"/>
        <end position="631"/>
    </location>
</feature>
<dbReference type="FunFam" id="1.10.510.10:FF:000046">
    <property type="entry name" value="probable serine/threonine-protein kinase WNK9"/>
    <property type="match status" value="1"/>
</dbReference>
<keyword evidence="3" id="KW-0547">Nucleotide-binding</keyword>
<dbReference type="PROSITE" id="PS00108">
    <property type="entry name" value="PROTEIN_KINASE_ST"/>
    <property type="match status" value="1"/>
</dbReference>
<dbReference type="Proteomes" id="UP000290189">
    <property type="component" value="Unassembled WGS sequence"/>
</dbReference>
<dbReference type="Gene3D" id="1.10.510.10">
    <property type="entry name" value="Transferase(Phosphotransferase) domain 1"/>
    <property type="match status" value="1"/>
</dbReference>
<dbReference type="AlphaFoldDB" id="A0A3P3YLU9"/>
<dbReference type="InterPro" id="IPR000719">
    <property type="entry name" value="Prot_kinase_dom"/>
</dbReference>
<dbReference type="Pfam" id="PF00069">
    <property type="entry name" value="Pkinase"/>
    <property type="match status" value="1"/>
</dbReference>
<dbReference type="PANTHER" id="PTHR13902">
    <property type="entry name" value="SERINE/THREONINE-PROTEIN KINASE WNK WITH NO LYSINE -RELATED"/>
    <property type="match status" value="1"/>
</dbReference>
<dbReference type="InterPro" id="IPR008271">
    <property type="entry name" value="Ser/Thr_kinase_AS"/>
</dbReference>
<feature type="region of interest" description="Disordered" evidence="7">
    <location>
        <begin position="468"/>
        <end position="523"/>
    </location>
</feature>
<geneLocation type="mitochondrion" evidence="9"/>
<keyword evidence="4" id="KW-0418">Kinase</keyword>
<dbReference type="CDD" id="cd13983">
    <property type="entry name" value="STKc_WNK"/>
    <property type="match status" value="1"/>
</dbReference>
<sequence>MSHRNRADLEGVETSPDGRYIRFDEKLGSGAYKSVWLAYDTDLGIEVAWNTVELKRLPEREKVRLKSETDILKNLNHNCIINFYNSWENPDAEQVIFTTEIVTSGTLKQYVSRFKPVKLKVIKKWCRQILQGLCYLHSKTPPIIHRDLKCDNIFINGSTGDIRIGDLGLSTMRNATHVASVLGTPEFMAPELYDEWYTEKVDVYAFGMCVLEMISNEYPYAECTNTAQIFKKVSAGIRPESLNRVTDWQTREFIELCLAKSNFRLAADDLLRHPFLDPRFQDYRERAAINYEPITSTSPTTPLVPVMELAAVADHSESSQYRAAYDDDSESQREAAVSSLEVTLESTVDNIARIVLRLDLGSRRKEIKFPFDLESDTAESVAIEMVKELDLQESASGKLAEGIDSAIRDEKKKWKAAARSLAPPTSVNAVGVNTDVDQPAMPNSCALAAASIVLRCCFRSVYCEEPEASGPNGLEGHATGDRLAPASSNQLYAPGPAQPSSTSSVESLSSRTATPSSKSPDSSIDMSTFLTGFDISVLTPAQLATLRSSRSQLDENIRALKAQYATMYREAVNKYKVEVYENLTSWGINVPPLNLKTSSQPRGGHRPNARSGSSISNAPGPSGVPPPGLSRRTRDVISIAQQGGSQPDLQALESLISSSNSTHTAPSRLIRAPASASAAPTTTTASSADNPDNIYNRLIQPFAPNPDPPSSSPNPAGNAPTNAAQQYWPSDVVDSDAIMWATTDTT</sequence>
<feature type="compositionally biased region" description="Low complexity" evidence="7">
    <location>
        <begin position="500"/>
        <end position="523"/>
    </location>
</feature>